<evidence type="ECO:0000313" key="1">
    <source>
        <dbReference type="EMBL" id="MBT8765727.1"/>
    </source>
</evidence>
<reference evidence="1 2" key="1">
    <citation type="submission" date="2021-04" db="EMBL/GenBank/DDBJ databases">
        <title>Pseudomonas boanensis sp. nov., a bacterium isolated from river water used for household purposes in Boane District, Mozambique.</title>
        <authorList>
            <person name="Nicklasson M."/>
            <person name="Martin-Rodriguez A.J."/>
            <person name="Thorell K."/>
            <person name="Neves L."/>
            <person name="Mussagy A."/>
            <person name="Rydberg H.A."/>
            <person name="Hernroth B."/>
            <person name="Svensson-Stadler L."/>
            <person name="Sjoling A."/>
        </authorList>
    </citation>
    <scope>NUCLEOTIDE SEQUENCE [LARGE SCALE GENOMIC DNA]</scope>
    <source>
        <strain evidence="1 2">DB1</strain>
    </source>
</reference>
<dbReference type="SUPFAM" id="SSF53098">
    <property type="entry name" value="Ribonuclease H-like"/>
    <property type="match status" value="1"/>
</dbReference>
<protein>
    <recommendedName>
        <fullName evidence="3">Transposase IS4-like domain-containing protein</fullName>
    </recommendedName>
</protein>
<evidence type="ECO:0008006" key="3">
    <source>
        <dbReference type="Google" id="ProtNLM"/>
    </source>
</evidence>
<dbReference type="PANTHER" id="PTHR35404">
    <property type="entry name" value="TRANSPOSASE OF TN10"/>
    <property type="match status" value="1"/>
</dbReference>
<accession>A0ABS5XDJ1</accession>
<gene>
    <name evidence="1" type="ORF">J7302_06230</name>
</gene>
<organism evidence="1 2">
    <name type="scientific">Metapseudomonas boanensis</name>
    <dbReference type="NCBI Taxonomy" id="2822138"/>
    <lineage>
        <taxon>Bacteria</taxon>
        <taxon>Pseudomonadati</taxon>
        <taxon>Pseudomonadota</taxon>
        <taxon>Gammaproteobacteria</taxon>
        <taxon>Pseudomonadales</taxon>
        <taxon>Pseudomonadaceae</taxon>
        <taxon>Metapseudomonas</taxon>
    </lineage>
</organism>
<name>A0ABS5XDJ1_9GAMM</name>
<keyword evidence="2" id="KW-1185">Reference proteome</keyword>
<evidence type="ECO:0000313" key="2">
    <source>
        <dbReference type="Proteomes" id="UP001519667"/>
    </source>
</evidence>
<sequence length="105" mass="11989">MLPADCTPVLVTDAGFRRPWFQAVEAKGWHYVGRIRNRDLYRTRKGAWESIKTLYARICSSPKALGQVWITQSKPHRVSLYGIDQTPKGRKGVCQRAPNSQMEIS</sequence>
<dbReference type="Proteomes" id="UP001519667">
    <property type="component" value="Unassembled WGS sequence"/>
</dbReference>
<dbReference type="InterPro" id="IPR012337">
    <property type="entry name" value="RNaseH-like_sf"/>
</dbReference>
<dbReference type="PANTHER" id="PTHR35404:SF8">
    <property type="entry name" value="TRANSPOSASE OF TN10"/>
    <property type="match status" value="1"/>
</dbReference>
<dbReference type="EMBL" id="JAGTIS010000002">
    <property type="protein sequence ID" value="MBT8765727.1"/>
    <property type="molecule type" value="Genomic_DNA"/>
</dbReference>
<proteinExistence type="predicted"/>
<comment type="caution">
    <text evidence="1">The sequence shown here is derived from an EMBL/GenBank/DDBJ whole genome shotgun (WGS) entry which is preliminary data.</text>
</comment>